<comment type="catalytic activity">
    <reaction evidence="8">
        <text>5-amino-1-(5-phospho-D-ribosyl)imidazole-4-carboxylate + L-aspartate + ATP = (2S)-2-[5-amino-1-(5-phospho-beta-D-ribosyl)imidazole-4-carboxamido]succinate + ADP + phosphate + 2 H(+)</text>
        <dbReference type="Rhea" id="RHEA:22628"/>
        <dbReference type="ChEBI" id="CHEBI:15378"/>
        <dbReference type="ChEBI" id="CHEBI:29991"/>
        <dbReference type="ChEBI" id="CHEBI:30616"/>
        <dbReference type="ChEBI" id="CHEBI:43474"/>
        <dbReference type="ChEBI" id="CHEBI:58443"/>
        <dbReference type="ChEBI" id="CHEBI:77657"/>
        <dbReference type="ChEBI" id="CHEBI:456216"/>
        <dbReference type="EC" id="6.3.2.6"/>
    </reaction>
</comment>
<keyword evidence="4" id="KW-0547">Nucleotide-binding</keyword>
<reference evidence="11" key="2">
    <citation type="submission" date="2021-02" db="EMBL/GenBank/DDBJ databases">
        <authorList>
            <person name="Kimball J.A."/>
            <person name="Haas M.W."/>
            <person name="Macchietto M."/>
            <person name="Kono T."/>
            <person name="Duquette J."/>
            <person name="Shao M."/>
        </authorList>
    </citation>
    <scope>NUCLEOTIDE SEQUENCE</scope>
    <source>
        <tissue evidence="11">Fresh leaf tissue</tissue>
    </source>
</reference>
<comment type="pathway">
    <text evidence="1">Purine metabolism; IMP biosynthesis via de novo pathway; 5-amino-1-(5-phospho-D-ribosyl)imidazole-4-carboxamide from 5-amino-1-(5-phospho-D-ribosyl)imidazole-4-carboxylate: step 1/2.</text>
</comment>
<dbReference type="InterPro" id="IPR028923">
    <property type="entry name" value="SAICAR_synt/ADE2_N"/>
</dbReference>
<name>A0A8J5RZC1_ZIZPA</name>
<dbReference type="CDD" id="cd01414">
    <property type="entry name" value="SAICAR_synt_Sc"/>
    <property type="match status" value="1"/>
</dbReference>
<feature type="domain" description="SAICAR synthetase/ADE2 N-terminal" evidence="10">
    <location>
        <begin position="323"/>
        <end position="370"/>
    </location>
</feature>
<dbReference type="PROSITE" id="PS01057">
    <property type="entry name" value="SAICAR_SYNTHETASE_1"/>
    <property type="match status" value="1"/>
</dbReference>
<dbReference type="PANTHER" id="PTHR43700">
    <property type="entry name" value="PHOSPHORIBOSYLAMINOIMIDAZOLE-SUCCINOCARBOXAMIDE SYNTHASE"/>
    <property type="match status" value="1"/>
</dbReference>
<dbReference type="EC" id="6.3.2.6" evidence="2"/>
<feature type="domain" description="SAICAR synthetase/ADE2 N-terminal" evidence="10">
    <location>
        <begin position="100"/>
        <end position="303"/>
    </location>
</feature>
<dbReference type="AlphaFoldDB" id="A0A8J5RZC1"/>
<proteinExistence type="predicted"/>
<evidence type="ECO:0000259" key="10">
    <source>
        <dbReference type="Pfam" id="PF01259"/>
    </source>
</evidence>
<dbReference type="OrthoDB" id="9991235at2759"/>
<dbReference type="Proteomes" id="UP000729402">
    <property type="component" value="Unassembled WGS sequence"/>
</dbReference>
<evidence type="ECO:0000313" key="11">
    <source>
        <dbReference type="EMBL" id="KAG8057059.1"/>
    </source>
</evidence>
<dbReference type="GO" id="GO:0009570">
    <property type="term" value="C:chloroplast stroma"/>
    <property type="evidence" value="ECO:0007669"/>
    <property type="project" value="TreeGrafter"/>
</dbReference>
<keyword evidence="3" id="KW-0436">Ligase</keyword>
<sequence length="423" mass="46878">MSPSAPPSAVRLSRLPKAVLPTSSSPSTRFPNLSMSTSSFPRPPPLAATATAAGSGASPSRLAADPGHRDDVLLAARGAMVNCLGETNLHLAVPGLRLAAKGKVRDVYESGEHLVLVTTDRQSAFDRVLASIPFKGQVLNETSLWWFNRTRHITPNAVVSSPDKNVTIAKRCSVFPVEFVVRGYVTGSTDTSLWTVYSKGVRNYCGNVLPDGMVKNEKLSANILTPTTKAVDHDVPVTPEEIINSGLMSKEDFDEVRSKALSLFAYGQEVALENGLILVDTKYELEKLLMGQSLYLGFEVSFDQLVSIGRLRLNNLCPLSDKQVHTPDSSRYWIADSYEDRFNSTLEPENVDKEFLRLWFKNNCNPYEDAVLPEAPEDLVCELAWRYIFLFETITHTKLEIPETQEPIHQRISRNVAEALRNL</sequence>
<evidence type="ECO:0000256" key="2">
    <source>
        <dbReference type="ARBA" id="ARBA00012217"/>
    </source>
</evidence>
<protein>
    <recommendedName>
        <fullName evidence="2">phosphoribosylaminoimidazolesuccinocarboxamide synthase</fullName>
        <ecNumber evidence="2">6.3.2.6</ecNumber>
    </recommendedName>
    <alternativeName>
        <fullName evidence="7">SAICAR synthetase</fullName>
    </alternativeName>
</protein>
<dbReference type="EMBL" id="JAAALK010000287">
    <property type="protein sequence ID" value="KAG8057059.1"/>
    <property type="molecule type" value="Genomic_DNA"/>
</dbReference>
<accession>A0A8J5RZC1</accession>
<dbReference type="Pfam" id="PF01259">
    <property type="entry name" value="SAICAR_synt"/>
    <property type="match status" value="2"/>
</dbReference>
<dbReference type="UniPathway" id="UPA00074">
    <property type="reaction ID" value="UER00131"/>
</dbReference>
<keyword evidence="5" id="KW-0658">Purine biosynthesis</keyword>
<dbReference type="GO" id="GO:0005524">
    <property type="term" value="F:ATP binding"/>
    <property type="evidence" value="ECO:0007669"/>
    <property type="project" value="UniProtKB-KW"/>
</dbReference>
<gene>
    <name evidence="11" type="ORF">GUJ93_ZPchr0002g26538</name>
</gene>
<evidence type="ECO:0000256" key="8">
    <source>
        <dbReference type="ARBA" id="ARBA00048475"/>
    </source>
</evidence>
<feature type="compositionally biased region" description="Polar residues" evidence="9">
    <location>
        <begin position="21"/>
        <end position="40"/>
    </location>
</feature>
<evidence type="ECO:0000313" key="12">
    <source>
        <dbReference type="Proteomes" id="UP000729402"/>
    </source>
</evidence>
<evidence type="ECO:0000256" key="4">
    <source>
        <dbReference type="ARBA" id="ARBA00022741"/>
    </source>
</evidence>
<evidence type="ECO:0000256" key="1">
    <source>
        <dbReference type="ARBA" id="ARBA00004672"/>
    </source>
</evidence>
<keyword evidence="12" id="KW-1185">Reference proteome</keyword>
<organism evidence="11 12">
    <name type="scientific">Zizania palustris</name>
    <name type="common">Northern wild rice</name>
    <dbReference type="NCBI Taxonomy" id="103762"/>
    <lineage>
        <taxon>Eukaryota</taxon>
        <taxon>Viridiplantae</taxon>
        <taxon>Streptophyta</taxon>
        <taxon>Embryophyta</taxon>
        <taxon>Tracheophyta</taxon>
        <taxon>Spermatophyta</taxon>
        <taxon>Magnoliopsida</taxon>
        <taxon>Liliopsida</taxon>
        <taxon>Poales</taxon>
        <taxon>Poaceae</taxon>
        <taxon>BOP clade</taxon>
        <taxon>Oryzoideae</taxon>
        <taxon>Oryzeae</taxon>
        <taxon>Zizaniinae</taxon>
        <taxon>Zizania</taxon>
    </lineage>
</organism>
<dbReference type="FunFam" id="3.30.200.20:FF:000199">
    <property type="entry name" value="Phosphoribosylaminoimidazole-succinocarboxamide synthase"/>
    <property type="match status" value="1"/>
</dbReference>
<dbReference type="PANTHER" id="PTHR43700:SF1">
    <property type="entry name" value="PHOSPHORIBOSYLAMINOIMIDAZOLE-SUCCINOCARBOXAMIDE SYNTHASE"/>
    <property type="match status" value="1"/>
</dbReference>
<comment type="caution">
    <text evidence="11">The sequence shown here is derived from an EMBL/GenBank/DDBJ whole genome shotgun (WGS) entry which is preliminary data.</text>
</comment>
<dbReference type="InterPro" id="IPR018236">
    <property type="entry name" value="SAICAR_synthetase_CS"/>
</dbReference>
<dbReference type="GO" id="GO:0004639">
    <property type="term" value="F:phosphoribosylaminoimidazolesuccinocarboxamide synthase activity"/>
    <property type="evidence" value="ECO:0007669"/>
    <property type="project" value="UniProtKB-EC"/>
</dbReference>
<evidence type="ECO:0000256" key="5">
    <source>
        <dbReference type="ARBA" id="ARBA00022755"/>
    </source>
</evidence>
<feature type="region of interest" description="Disordered" evidence="9">
    <location>
        <begin position="1"/>
        <end position="65"/>
    </location>
</feature>
<evidence type="ECO:0000256" key="9">
    <source>
        <dbReference type="SAM" id="MobiDB-lite"/>
    </source>
</evidence>
<evidence type="ECO:0000256" key="7">
    <source>
        <dbReference type="ARBA" id="ARBA00030409"/>
    </source>
</evidence>
<dbReference type="GO" id="GO:0006189">
    <property type="term" value="P:'de novo' IMP biosynthetic process"/>
    <property type="evidence" value="ECO:0007669"/>
    <property type="project" value="UniProtKB-UniPathway"/>
</dbReference>
<keyword evidence="6" id="KW-0067">ATP-binding</keyword>
<reference evidence="11" key="1">
    <citation type="journal article" date="2021" name="bioRxiv">
        <title>Whole Genome Assembly and Annotation of Northern Wild Rice, Zizania palustris L., Supports a Whole Genome Duplication in the Zizania Genus.</title>
        <authorList>
            <person name="Haas M."/>
            <person name="Kono T."/>
            <person name="Macchietto M."/>
            <person name="Millas R."/>
            <person name="McGilp L."/>
            <person name="Shao M."/>
            <person name="Duquette J."/>
            <person name="Hirsch C.N."/>
            <person name="Kimball J."/>
        </authorList>
    </citation>
    <scope>NUCLEOTIDE SEQUENCE</scope>
    <source>
        <tissue evidence="11">Fresh leaf tissue</tissue>
    </source>
</reference>
<feature type="compositionally biased region" description="Low complexity" evidence="9">
    <location>
        <begin position="47"/>
        <end position="61"/>
    </location>
</feature>
<evidence type="ECO:0000256" key="3">
    <source>
        <dbReference type="ARBA" id="ARBA00022598"/>
    </source>
</evidence>
<evidence type="ECO:0000256" key="6">
    <source>
        <dbReference type="ARBA" id="ARBA00022840"/>
    </source>
</evidence>